<dbReference type="AlphaFoldDB" id="A4J8K9"/>
<proteinExistence type="predicted"/>
<dbReference type="EMBL" id="CP000612">
    <property type="protein sequence ID" value="ABO51412.1"/>
    <property type="molecule type" value="Genomic_DNA"/>
</dbReference>
<organism evidence="2 3">
    <name type="scientific">Desulforamulus reducens (strain ATCC BAA-1160 / DSM 100696 / MI-1)</name>
    <name type="common">Desulfotomaculum reducens</name>
    <dbReference type="NCBI Taxonomy" id="349161"/>
    <lineage>
        <taxon>Bacteria</taxon>
        <taxon>Bacillati</taxon>
        <taxon>Bacillota</taxon>
        <taxon>Clostridia</taxon>
        <taxon>Eubacteriales</taxon>
        <taxon>Peptococcaceae</taxon>
        <taxon>Desulforamulus</taxon>
    </lineage>
</organism>
<evidence type="ECO:0000259" key="1">
    <source>
        <dbReference type="Pfam" id="PF12652"/>
    </source>
</evidence>
<name>A4J8K9_DESRM</name>
<reference evidence="2 3" key="1">
    <citation type="submission" date="2007-03" db="EMBL/GenBank/DDBJ databases">
        <title>Complete sequence of Desulfotomaculum reducens MI-1.</title>
        <authorList>
            <consortium name="US DOE Joint Genome Institute"/>
            <person name="Copeland A."/>
            <person name="Lucas S."/>
            <person name="Lapidus A."/>
            <person name="Barry K."/>
            <person name="Detter J.C."/>
            <person name="Glavina del Rio T."/>
            <person name="Hammon N."/>
            <person name="Israni S."/>
            <person name="Dalin E."/>
            <person name="Tice H."/>
            <person name="Pitluck S."/>
            <person name="Sims D."/>
            <person name="Brettin T."/>
            <person name="Bruce D."/>
            <person name="Han C."/>
            <person name="Tapia R."/>
            <person name="Schmutz J."/>
            <person name="Larimer F."/>
            <person name="Land M."/>
            <person name="Hauser L."/>
            <person name="Kyrpides N."/>
            <person name="Kim E."/>
            <person name="Tebo B.M."/>
            <person name="Richardson P."/>
        </authorList>
    </citation>
    <scope>NUCLEOTIDE SEQUENCE [LARGE SCALE GENOMIC DNA]</scope>
    <source>
        <strain evidence="2 3">MI-1</strain>
    </source>
</reference>
<dbReference type="Pfam" id="PF12652">
    <property type="entry name" value="CotJB"/>
    <property type="match status" value="1"/>
</dbReference>
<accession>A4J8K9</accession>
<dbReference type="InterPro" id="IPR016571">
    <property type="entry name" value="Spore_coat_assembly_CotJB"/>
</dbReference>
<gene>
    <name evidence="2" type="ordered locus">Dred_2908</name>
</gene>
<feature type="domain" description="Protein CotJB" evidence="1">
    <location>
        <begin position="15"/>
        <end position="91"/>
    </location>
</feature>
<keyword evidence="3" id="KW-1185">Reference proteome</keyword>
<evidence type="ECO:0000313" key="2">
    <source>
        <dbReference type="EMBL" id="ABO51412.1"/>
    </source>
</evidence>
<dbReference type="HOGENOM" id="CLU_163198_1_0_9"/>
<evidence type="ECO:0000313" key="3">
    <source>
        <dbReference type="Proteomes" id="UP000001556"/>
    </source>
</evidence>
<dbReference type="KEGG" id="drm:Dred_2908"/>
<dbReference type="eggNOG" id="ENOG5032Y4N">
    <property type="taxonomic scope" value="Bacteria"/>
</dbReference>
<sequence length="94" mass="11179">MTTMDANTNAMPQHQILMQIMQLEFAGVELNLFLDTHPDCQEALTQFNQVHQQLMQCKKSYEQMYGPLCNYGFSPNVGNYWRWVETPWPWDIKY</sequence>
<dbReference type="InterPro" id="IPR024207">
    <property type="entry name" value="CotJB_dom"/>
</dbReference>
<dbReference type="Proteomes" id="UP000001556">
    <property type="component" value="Chromosome"/>
</dbReference>
<dbReference type="STRING" id="349161.Dred_2908"/>
<protein>
    <submittedName>
        <fullName evidence="2">Spore coat peptide assembly protein cotJB</fullName>
    </submittedName>
</protein>
<dbReference type="PIRSF" id="PIRSF010606">
    <property type="entry name" value="Spore_coat_CotJB"/>
    <property type="match status" value="1"/>
</dbReference>